<dbReference type="Proteomes" id="UP000669179">
    <property type="component" value="Unassembled WGS sequence"/>
</dbReference>
<proteinExistence type="predicted"/>
<evidence type="ECO:0000313" key="1">
    <source>
        <dbReference type="EMBL" id="MBO2453190.1"/>
    </source>
</evidence>
<evidence type="ECO:0000313" key="2">
    <source>
        <dbReference type="Proteomes" id="UP000669179"/>
    </source>
</evidence>
<protein>
    <submittedName>
        <fullName evidence="1">Uncharacterized protein</fullName>
    </submittedName>
</protein>
<keyword evidence="2" id="KW-1185">Reference proteome</keyword>
<accession>A0A939TEC0</accession>
<organism evidence="1 2">
    <name type="scientific">Actinomadura barringtoniae</name>
    <dbReference type="NCBI Taxonomy" id="1427535"/>
    <lineage>
        <taxon>Bacteria</taxon>
        <taxon>Bacillati</taxon>
        <taxon>Actinomycetota</taxon>
        <taxon>Actinomycetes</taxon>
        <taxon>Streptosporangiales</taxon>
        <taxon>Thermomonosporaceae</taxon>
        <taxon>Actinomadura</taxon>
    </lineage>
</organism>
<dbReference type="RefSeq" id="WP_208261209.1">
    <property type="nucleotide sequence ID" value="NZ_JAGEOJ010000019.1"/>
</dbReference>
<reference evidence="1" key="1">
    <citation type="submission" date="2021-03" db="EMBL/GenBank/DDBJ databases">
        <authorList>
            <person name="Kanchanasin P."/>
            <person name="Saeng-In P."/>
            <person name="Phongsopitanun W."/>
            <person name="Yuki M."/>
            <person name="Kudo T."/>
            <person name="Ohkuma M."/>
            <person name="Tanasupawat S."/>
        </authorList>
    </citation>
    <scope>NUCLEOTIDE SEQUENCE</scope>
    <source>
        <strain evidence="1">GKU 128</strain>
    </source>
</reference>
<gene>
    <name evidence="1" type="ORF">J4573_39275</name>
</gene>
<dbReference type="EMBL" id="JAGEOJ010000019">
    <property type="protein sequence ID" value="MBO2453190.1"/>
    <property type="molecule type" value="Genomic_DNA"/>
</dbReference>
<dbReference type="AlphaFoldDB" id="A0A939TEC0"/>
<sequence>MDEAVSDLNPAQQAEAAELYKSMSTKLPDLVKDAEASASIERPSRWKFWQR</sequence>
<comment type="caution">
    <text evidence="1">The sequence shown here is derived from an EMBL/GenBank/DDBJ whole genome shotgun (WGS) entry which is preliminary data.</text>
</comment>
<name>A0A939TEC0_9ACTN</name>